<keyword evidence="5 6" id="KW-0472">Membrane</keyword>
<evidence type="ECO:0000256" key="4">
    <source>
        <dbReference type="ARBA" id="ARBA00022989"/>
    </source>
</evidence>
<feature type="transmembrane region" description="Helical" evidence="6">
    <location>
        <begin position="49"/>
        <end position="72"/>
    </location>
</feature>
<feature type="transmembrane region" description="Helical" evidence="6">
    <location>
        <begin position="12"/>
        <end position="37"/>
    </location>
</feature>
<feature type="transmembrane region" description="Helical" evidence="6">
    <location>
        <begin position="84"/>
        <end position="102"/>
    </location>
</feature>
<evidence type="ECO:0000256" key="2">
    <source>
        <dbReference type="ARBA" id="ARBA00007511"/>
    </source>
</evidence>
<dbReference type="GO" id="GO:0016020">
    <property type="term" value="C:membrane"/>
    <property type="evidence" value="ECO:0007669"/>
    <property type="project" value="UniProtKB-SubCell"/>
</dbReference>
<accession>A0A1Y6BSD1</accession>
<dbReference type="Proteomes" id="UP000192907">
    <property type="component" value="Unassembled WGS sequence"/>
</dbReference>
<keyword evidence="8" id="KW-1185">Reference proteome</keyword>
<feature type="transmembrane region" description="Helical" evidence="6">
    <location>
        <begin position="214"/>
        <end position="233"/>
    </location>
</feature>
<dbReference type="InterPro" id="IPR005496">
    <property type="entry name" value="Integral_membrane_TerC"/>
</dbReference>
<gene>
    <name evidence="7" type="ORF">SAMN06296036_106175</name>
</gene>
<feature type="transmembrane region" description="Helical" evidence="6">
    <location>
        <begin position="123"/>
        <end position="142"/>
    </location>
</feature>
<comment type="similarity">
    <text evidence="2">Belongs to the TerC family.</text>
</comment>
<evidence type="ECO:0000256" key="5">
    <source>
        <dbReference type="ARBA" id="ARBA00023136"/>
    </source>
</evidence>
<evidence type="ECO:0000313" key="7">
    <source>
        <dbReference type="EMBL" id="SMF18420.1"/>
    </source>
</evidence>
<feature type="transmembrane region" description="Helical" evidence="6">
    <location>
        <begin position="154"/>
        <end position="176"/>
    </location>
</feature>
<dbReference type="EMBL" id="FWZT01000006">
    <property type="protein sequence ID" value="SMF18420.1"/>
    <property type="molecule type" value="Genomic_DNA"/>
</dbReference>
<proteinExistence type="inferred from homology"/>
<dbReference type="AlphaFoldDB" id="A0A1Y6BSD1"/>
<comment type="subcellular location">
    <subcellularLocation>
        <location evidence="1">Membrane</location>
        <topology evidence="1">Multi-pass membrane protein</topology>
    </subcellularLocation>
</comment>
<protein>
    <submittedName>
        <fullName evidence="7">Membrane protein TerC, possibly involved in tellurium resistance</fullName>
    </submittedName>
</protein>
<feature type="transmembrane region" description="Helical" evidence="6">
    <location>
        <begin position="188"/>
        <end position="208"/>
    </location>
</feature>
<dbReference type="Pfam" id="PF03741">
    <property type="entry name" value="TerC"/>
    <property type="match status" value="1"/>
</dbReference>
<dbReference type="PANTHER" id="PTHR30238:SF4">
    <property type="entry name" value="SLL1022 PROTEIN"/>
    <property type="match status" value="1"/>
</dbReference>
<sequence>MIELLSSPEVWISLLTLTSLEIVLGIDNVIFIAILAGKLPAEQQEKARKLGLTGALVTRLALLSVISIIVQLDSPLFQIFGRDISWKSIILMIGGLFLLYKATREIHHKLEGAGDQSHVTTKVSTMGAVIGQIMLLDIVFSIDSVITAVGLSPYISVMVLANIIALGVMLLAAKTISDFVETHPSLKVLALSFLLMIGLVLLAEGFGLHIPKGYVYFAMGFSVMVEFINIKAASRKKRKQSH</sequence>
<evidence type="ECO:0000313" key="8">
    <source>
        <dbReference type="Proteomes" id="UP000192907"/>
    </source>
</evidence>
<evidence type="ECO:0000256" key="1">
    <source>
        <dbReference type="ARBA" id="ARBA00004141"/>
    </source>
</evidence>
<dbReference type="PANTHER" id="PTHR30238">
    <property type="entry name" value="MEMBRANE BOUND PREDICTED REDOX MODULATOR"/>
    <property type="match status" value="1"/>
</dbReference>
<evidence type="ECO:0000256" key="3">
    <source>
        <dbReference type="ARBA" id="ARBA00022692"/>
    </source>
</evidence>
<name>A0A1Y6BSD1_9BACT</name>
<reference evidence="8" key="1">
    <citation type="submission" date="2017-04" db="EMBL/GenBank/DDBJ databases">
        <authorList>
            <person name="Varghese N."/>
            <person name="Submissions S."/>
        </authorList>
    </citation>
    <scope>NUCLEOTIDE SEQUENCE [LARGE SCALE GENOMIC DNA]</scope>
    <source>
        <strain evidence="8">RKEM611</strain>
    </source>
</reference>
<dbReference type="OrthoDB" id="5291290at2"/>
<keyword evidence="4 6" id="KW-1133">Transmembrane helix</keyword>
<dbReference type="RefSeq" id="WP_132317803.1">
    <property type="nucleotide sequence ID" value="NZ_SLZT01000006.1"/>
</dbReference>
<organism evidence="7 8">
    <name type="scientific">Pseudobacteriovorax antillogorgiicola</name>
    <dbReference type="NCBI Taxonomy" id="1513793"/>
    <lineage>
        <taxon>Bacteria</taxon>
        <taxon>Pseudomonadati</taxon>
        <taxon>Bdellovibrionota</taxon>
        <taxon>Oligoflexia</taxon>
        <taxon>Oligoflexales</taxon>
        <taxon>Pseudobacteriovoracaceae</taxon>
        <taxon>Pseudobacteriovorax</taxon>
    </lineage>
</organism>
<evidence type="ECO:0000256" key="6">
    <source>
        <dbReference type="SAM" id="Phobius"/>
    </source>
</evidence>
<keyword evidence="3 6" id="KW-0812">Transmembrane</keyword>
<dbReference type="STRING" id="1513793.SAMN06296036_106175"/>